<feature type="domain" description="CBS" evidence="3">
    <location>
        <begin position="8"/>
        <end position="68"/>
    </location>
</feature>
<proteinExistence type="predicted"/>
<dbReference type="PROSITE" id="PS51371">
    <property type="entry name" value="CBS"/>
    <property type="match status" value="2"/>
</dbReference>
<keyword evidence="1 2" id="KW-0129">CBS domain</keyword>
<gene>
    <name evidence="4" type="ORF">GbCGDNIH9_1352</name>
</gene>
<name>A0AAC9P8X2_9PROT</name>
<protein>
    <submittedName>
        <fullName evidence="4">CBS domain containing protein</fullName>
    </submittedName>
</protein>
<evidence type="ECO:0000313" key="4">
    <source>
        <dbReference type="EMBL" id="APH54650.1"/>
    </source>
</evidence>
<feature type="domain" description="CBS" evidence="3">
    <location>
        <begin position="76"/>
        <end position="133"/>
    </location>
</feature>
<dbReference type="InterPro" id="IPR046342">
    <property type="entry name" value="CBS_dom_sf"/>
</dbReference>
<dbReference type="PANTHER" id="PTHR43080">
    <property type="entry name" value="CBS DOMAIN-CONTAINING PROTEIN CBSX3, MITOCHONDRIAL"/>
    <property type="match status" value="1"/>
</dbReference>
<dbReference type="AlphaFoldDB" id="A0AAC9P8X2"/>
<dbReference type="SMART" id="SM00116">
    <property type="entry name" value="CBS"/>
    <property type="match status" value="2"/>
</dbReference>
<dbReference type="RefSeq" id="WP_072572636.1">
    <property type="nucleotide sequence ID" value="NZ_CP018191.1"/>
</dbReference>
<sequence>MLIGTILKNKGHAVETVGAKAEFAAIARLLSDKRIGAVPVLDAEGEIRGIVSERDLVRAMANHGAKALELTADQMMTRGIRTASSDMTVEAAMETMTTGRFRHLPVVEEGRLVGIVSIGDVVAARINQQEHEVDSLRAYVAGSV</sequence>
<dbReference type="InterPro" id="IPR051257">
    <property type="entry name" value="Diverse_CBS-Domain"/>
</dbReference>
<dbReference type="SUPFAM" id="SSF54631">
    <property type="entry name" value="CBS-domain pair"/>
    <property type="match status" value="1"/>
</dbReference>
<dbReference type="CDD" id="cd04623">
    <property type="entry name" value="CBS_pair_bac_euk"/>
    <property type="match status" value="1"/>
</dbReference>
<accession>A0AAC9P8X2</accession>
<dbReference type="Proteomes" id="UP000182373">
    <property type="component" value="Chromosome"/>
</dbReference>
<evidence type="ECO:0000256" key="2">
    <source>
        <dbReference type="PROSITE-ProRule" id="PRU00703"/>
    </source>
</evidence>
<dbReference type="InterPro" id="IPR000644">
    <property type="entry name" value="CBS_dom"/>
</dbReference>
<dbReference type="EMBL" id="CP018191">
    <property type="protein sequence ID" value="APH54650.1"/>
    <property type="molecule type" value="Genomic_DNA"/>
</dbReference>
<dbReference type="InterPro" id="IPR044725">
    <property type="entry name" value="CBSX3_CBS_dom"/>
</dbReference>
<evidence type="ECO:0000259" key="3">
    <source>
        <dbReference type="PROSITE" id="PS51371"/>
    </source>
</evidence>
<dbReference type="Gene3D" id="3.10.580.10">
    <property type="entry name" value="CBS-domain"/>
    <property type="match status" value="1"/>
</dbReference>
<dbReference type="Pfam" id="PF00571">
    <property type="entry name" value="CBS"/>
    <property type="match status" value="2"/>
</dbReference>
<evidence type="ECO:0000313" key="5">
    <source>
        <dbReference type="Proteomes" id="UP000182373"/>
    </source>
</evidence>
<organism evidence="4 5">
    <name type="scientific">Granulibacter bethesdensis</name>
    <dbReference type="NCBI Taxonomy" id="364410"/>
    <lineage>
        <taxon>Bacteria</taxon>
        <taxon>Pseudomonadati</taxon>
        <taxon>Pseudomonadota</taxon>
        <taxon>Alphaproteobacteria</taxon>
        <taxon>Acetobacterales</taxon>
        <taxon>Acetobacteraceae</taxon>
        <taxon>Granulibacter</taxon>
    </lineage>
</organism>
<dbReference type="PANTHER" id="PTHR43080:SF2">
    <property type="entry name" value="CBS DOMAIN-CONTAINING PROTEIN"/>
    <property type="match status" value="1"/>
</dbReference>
<evidence type="ECO:0000256" key="1">
    <source>
        <dbReference type="ARBA" id="ARBA00023122"/>
    </source>
</evidence>
<reference evidence="5" key="1">
    <citation type="submission" date="2016-11" db="EMBL/GenBank/DDBJ databases">
        <title>Comparative genomic and phenotypic analysis of Granulibacter bethesdensis clinical isolates from patients with chronic granulomatous disease.</title>
        <authorList>
            <person name="Zarember K.A."/>
            <person name="Porcella S.F."/>
            <person name="Chu J."/>
            <person name="Ding L."/>
            <person name="Dahlstrom E."/>
            <person name="Barbian K."/>
            <person name="Martens C."/>
            <person name="Sykora L."/>
            <person name="Kramer S."/>
            <person name="Pettinato A.M."/>
            <person name="Hong H."/>
            <person name="Wald G."/>
            <person name="Berg L.J."/>
            <person name="Rogge L.S."/>
            <person name="Greenberg D.E."/>
            <person name="Falcone E.L."/>
            <person name="Neves J.F."/>
            <person name="Simoes M.J."/>
            <person name="Casal M."/>
            <person name="Rodriguez-Lopez F.C."/>
            <person name="Zelazny A."/>
            <person name="Gallin J.I."/>
            <person name="Holland S.M."/>
        </authorList>
    </citation>
    <scope>NUCLEOTIDE SEQUENCE [LARGE SCALE GENOMIC DNA]</scope>
    <source>
        <strain evidence="5">NIH9.1</strain>
    </source>
</reference>